<evidence type="ECO:0000256" key="2">
    <source>
        <dbReference type="ARBA" id="ARBA00023242"/>
    </source>
</evidence>
<name>A0A6H5H468_9HEMI</name>
<feature type="region of interest" description="Disordered" evidence="3">
    <location>
        <begin position="392"/>
        <end position="472"/>
    </location>
</feature>
<organism evidence="4 5">
    <name type="scientific">Nesidiocoris tenuis</name>
    <dbReference type="NCBI Taxonomy" id="355587"/>
    <lineage>
        <taxon>Eukaryota</taxon>
        <taxon>Metazoa</taxon>
        <taxon>Ecdysozoa</taxon>
        <taxon>Arthropoda</taxon>
        <taxon>Hexapoda</taxon>
        <taxon>Insecta</taxon>
        <taxon>Pterygota</taxon>
        <taxon>Neoptera</taxon>
        <taxon>Paraneoptera</taxon>
        <taxon>Hemiptera</taxon>
        <taxon>Heteroptera</taxon>
        <taxon>Panheteroptera</taxon>
        <taxon>Cimicomorpha</taxon>
        <taxon>Miridae</taxon>
        <taxon>Dicyphina</taxon>
        <taxon>Nesidiocoris</taxon>
    </lineage>
</organism>
<evidence type="ECO:0000313" key="4">
    <source>
        <dbReference type="EMBL" id="CAB0010343.1"/>
    </source>
</evidence>
<dbReference type="Proteomes" id="UP000479000">
    <property type="component" value="Unassembled WGS sequence"/>
</dbReference>
<proteinExistence type="predicted"/>
<reference evidence="4 5" key="1">
    <citation type="submission" date="2020-02" db="EMBL/GenBank/DDBJ databases">
        <authorList>
            <person name="Ferguson B K."/>
        </authorList>
    </citation>
    <scope>NUCLEOTIDE SEQUENCE [LARGE SCALE GENOMIC DNA]</scope>
</reference>
<feature type="region of interest" description="Disordered" evidence="3">
    <location>
        <begin position="185"/>
        <end position="207"/>
    </location>
</feature>
<dbReference type="PANTHER" id="PTHR23010">
    <property type="entry name" value="MIDNOLIN"/>
    <property type="match status" value="1"/>
</dbReference>
<dbReference type="OrthoDB" id="1916003at2759"/>
<keyword evidence="2" id="KW-0539">Nucleus</keyword>
<keyword evidence="5" id="KW-1185">Reference proteome</keyword>
<evidence type="ECO:0000313" key="5">
    <source>
        <dbReference type="Proteomes" id="UP000479000"/>
    </source>
</evidence>
<comment type="subcellular location">
    <subcellularLocation>
        <location evidence="1">Nucleus</location>
    </subcellularLocation>
</comment>
<dbReference type="InterPro" id="IPR039336">
    <property type="entry name" value="Midnolin"/>
</dbReference>
<sequence>MNSKRTRLDRWDVVVNWSWAGRRKGEKDRAAQDAREGQEDAELVLEPVQQTQPSSSWPAHESHHCTTAPLGQESVQLALLRVRAVASRPSSVPPPIGCRSRFVRKSYNINWDVKNRTDWRFFRPKTVSIREIVSFSRRKVLPRDLLGRVRVNDFLSGKAPLNLTMRLGDHMMLIQLQLSSVAPNGAGSSSGSSVKRSNNGGSASVATTSSIKSSSSVGSLSVPQVAVAAPAPLRHPTAIPSSSGGANPRTSTAGIVDCSCGGAAGASGASNLSVTSADATAASPATGKPVLDTKALVEASRNLTQTLKQLSSEVFTSKSSDLAEDASSLKRRQGAIIESMHHHGKGVYSGTFSGTLNPALQDRFGRPKRDISTIIHILNDLLCATPQYRAATHEPAKQSPPSSTISTATTASSSTSCSSESSLTSDHVAESDENRATRGKMERLRLVLGQRRERRRAMRAQPYPTGHDHVTA</sequence>
<evidence type="ECO:0000256" key="3">
    <source>
        <dbReference type="SAM" id="MobiDB-lite"/>
    </source>
</evidence>
<accession>A0A6H5H468</accession>
<dbReference type="AlphaFoldDB" id="A0A6H5H468"/>
<gene>
    <name evidence="4" type="ORF">NTEN_LOCUS15388</name>
</gene>
<evidence type="ECO:0000256" key="1">
    <source>
        <dbReference type="ARBA" id="ARBA00004123"/>
    </source>
</evidence>
<feature type="compositionally biased region" description="Basic and acidic residues" evidence="3">
    <location>
        <begin position="427"/>
        <end position="445"/>
    </location>
</feature>
<dbReference type="EMBL" id="CADCXU010023003">
    <property type="protein sequence ID" value="CAB0010343.1"/>
    <property type="molecule type" value="Genomic_DNA"/>
</dbReference>
<feature type="compositionally biased region" description="Low complexity" evidence="3">
    <location>
        <begin position="399"/>
        <end position="425"/>
    </location>
</feature>
<dbReference type="GO" id="GO:0005634">
    <property type="term" value="C:nucleus"/>
    <property type="evidence" value="ECO:0007669"/>
    <property type="project" value="UniProtKB-SubCell"/>
</dbReference>
<dbReference type="PANTHER" id="PTHR23010:SF1">
    <property type="entry name" value="MIDNOLIN"/>
    <property type="match status" value="1"/>
</dbReference>
<protein>
    <submittedName>
        <fullName evidence="4">Uncharacterized protein</fullName>
    </submittedName>
</protein>